<dbReference type="PANTHER" id="PTHR12544:SF29">
    <property type="entry name" value="GLUTAMINASE"/>
    <property type="match status" value="1"/>
</dbReference>
<evidence type="ECO:0000256" key="6">
    <source>
        <dbReference type="HAMAP-Rule" id="MF_00313"/>
    </source>
</evidence>
<gene>
    <name evidence="6" type="primary">glsA</name>
    <name evidence="7" type="ORF">EQG63_00055</name>
</gene>
<evidence type="ECO:0000256" key="5">
    <source>
        <dbReference type="ARBA" id="ARBA00049534"/>
    </source>
</evidence>
<dbReference type="AlphaFoldDB" id="A0A4Q1K488"/>
<dbReference type="Pfam" id="PF04960">
    <property type="entry name" value="Glutaminase"/>
    <property type="match status" value="1"/>
</dbReference>
<sequence length="303" mass="33525">MNYQNILQEIYQESLVQPKIGNIATYIPELANVHPDKFGISLTTINGDNFGIGDSNERFSIQSVSKALSLTLAFSLYGEEIWKRVGVEPSGSAFNSLVQLEYEKGIPRNPFINAGALVIADMLVSGLKNPKQDFLDFIRTTSGISTINFDEKVAQSEKNTGYRNAALANFLKSFGNIKNDVEEVLDFYFHQCSISMSCHELNHAFFFFANEGLTQKGIQILNQSQIKRMNALMQTCGFYDESGEFTYRVGLPGKSGVGGGIVALMPKQFIVSTWSPRLNSNGNSELGMFALEQLTTKTGLSIF</sequence>
<comment type="similarity">
    <text evidence="1 6">Belongs to the glutaminase family.</text>
</comment>
<dbReference type="NCBIfam" id="NF002133">
    <property type="entry name" value="PRK00971.1-2"/>
    <property type="match status" value="1"/>
</dbReference>
<keyword evidence="8" id="KW-1185">Reference proteome</keyword>
<dbReference type="PANTHER" id="PTHR12544">
    <property type="entry name" value="GLUTAMINASE"/>
    <property type="match status" value="1"/>
</dbReference>
<protein>
    <recommendedName>
        <fullName evidence="3 6">Glutaminase</fullName>
        <ecNumber evidence="3 6">3.5.1.2</ecNumber>
    </recommendedName>
</protein>
<dbReference type="GO" id="GO:0006537">
    <property type="term" value="P:glutamate biosynthetic process"/>
    <property type="evidence" value="ECO:0007669"/>
    <property type="project" value="TreeGrafter"/>
</dbReference>
<evidence type="ECO:0000256" key="3">
    <source>
        <dbReference type="ARBA" id="ARBA00012918"/>
    </source>
</evidence>
<dbReference type="NCBIfam" id="NF002132">
    <property type="entry name" value="PRK00971.1-1"/>
    <property type="match status" value="1"/>
</dbReference>
<comment type="subunit">
    <text evidence="2 6">Homotetramer.</text>
</comment>
<feature type="binding site" evidence="6">
    <location>
        <position position="113"/>
    </location>
    <ligand>
        <name>substrate</name>
    </ligand>
</feature>
<dbReference type="GO" id="GO:0006543">
    <property type="term" value="P:L-glutamine catabolic process"/>
    <property type="evidence" value="ECO:0007669"/>
    <property type="project" value="TreeGrafter"/>
</dbReference>
<evidence type="ECO:0000256" key="4">
    <source>
        <dbReference type="ARBA" id="ARBA00022801"/>
    </source>
</evidence>
<dbReference type="FunFam" id="3.40.710.10:FF:000005">
    <property type="entry name" value="Glutaminase"/>
    <property type="match status" value="1"/>
</dbReference>
<dbReference type="InterPro" id="IPR012338">
    <property type="entry name" value="Beta-lactam/transpept-like"/>
</dbReference>
<dbReference type="Proteomes" id="UP000290283">
    <property type="component" value="Unassembled WGS sequence"/>
</dbReference>
<keyword evidence="6" id="KW-0007">Acetylation</keyword>
<feature type="binding site" evidence="6">
    <location>
        <position position="164"/>
    </location>
    <ligand>
        <name>substrate</name>
    </ligand>
</feature>
<dbReference type="GO" id="GO:0004359">
    <property type="term" value="F:glutaminase activity"/>
    <property type="evidence" value="ECO:0007669"/>
    <property type="project" value="UniProtKB-UniRule"/>
</dbReference>
<reference evidence="8" key="1">
    <citation type="submission" date="2019-01" db="EMBL/GenBank/DDBJ databases">
        <title>Cytophagaceae bacterium strain CAR-16.</title>
        <authorList>
            <person name="Chen W.-M."/>
        </authorList>
    </citation>
    <scope>NUCLEOTIDE SEQUENCE [LARGE SCALE GENOMIC DNA]</scope>
    <source>
        <strain evidence="8">LLJ-11</strain>
    </source>
</reference>
<dbReference type="HAMAP" id="MF_00313">
    <property type="entry name" value="Glutaminase"/>
    <property type="match status" value="1"/>
</dbReference>
<keyword evidence="4 6" id="KW-0378">Hydrolase</keyword>
<dbReference type="OrthoDB" id="9788822at2"/>
<name>A0A4Q1K488_9FLAO</name>
<dbReference type="Gene3D" id="3.40.710.10">
    <property type="entry name" value="DD-peptidase/beta-lactamase superfamily"/>
    <property type="match status" value="1"/>
</dbReference>
<accession>A0A4Q1K488</accession>
<dbReference type="NCBIfam" id="TIGR03814">
    <property type="entry name" value="Gln_ase"/>
    <property type="match status" value="1"/>
</dbReference>
<organism evidence="7 8">
    <name type="scientific">Flavobacterium amnicola</name>
    <dbReference type="NCBI Taxonomy" id="2506422"/>
    <lineage>
        <taxon>Bacteria</taxon>
        <taxon>Pseudomonadati</taxon>
        <taxon>Bacteroidota</taxon>
        <taxon>Flavobacteriia</taxon>
        <taxon>Flavobacteriales</taxon>
        <taxon>Flavobacteriaceae</taxon>
        <taxon>Flavobacterium</taxon>
    </lineage>
</organism>
<dbReference type="RefSeq" id="WP_129432992.1">
    <property type="nucleotide sequence ID" value="NZ_SBKO01000001.1"/>
</dbReference>
<dbReference type="EMBL" id="SBKO01000001">
    <property type="protein sequence ID" value="RXR20362.1"/>
    <property type="molecule type" value="Genomic_DNA"/>
</dbReference>
<feature type="binding site" evidence="6">
    <location>
        <position position="63"/>
    </location>
    <ligand>
        <name>substrate</name>
    </ligand>
</feature>
<dbReference type="InterPro" id="IPR015868">
    <property type="entry name" value="Glutaminase"/>
</dbReference>
<evidence type="ECO:0000256" key="2">
    <source>
        <dbReference type="ARBA" id="ARBA00011881"/>
    </source>
</evidence>
<feature type="binding site" evidence="6">
    <location>
        <position position="239"/>
    </location>
    <ligand>
        <name>substrate</name>
    </ligand>
</feature>
<feature type="binding site" evidence="6">
    <location>
        <position position="188"/>
    </location>
    <ligand>
        <name>substrate</name>
    </ligand>
</feature>
<comment type="catalytic activity">
    <reaction evidence="5 6">
        <text>L-glutamine + H2O = L-glutamate + NH4(+)</text>
        <dbReference type="Rhea" id="RHEA:15889"/>
        <dbReference type="ChEBI" id="CHEBI:15377"/>
        <dbReference type="ChEBI" id="CHEBI:28938"/>
        <dbReference type="ChEBI" id="CHEBI:29985"/>
        <dbReference type="ChEBI" id="CHEBI:58359"/>
        <dbReference type="EC" id="3.5.1.2"/>
    </reaction>
</comment>
<feature type="binding site" evidence="6">
    <location>
        <position position="157"/>
    </location>
    <ligand>
        <name>substrate</name>
    </ligand>
</feature>
<evidence type="ECO:0000256" key="1">
    <source>
        <dbReference type="ARBA" id="ARBA00011076"/>
    </source>
</evidence>
<dbReference type="SUPFAM" id="SSF56601">
    <property type="entry name" value="beta-lactamase/transpeptidase-like"/>
    <property type="match status" value="1"/>
</dbReference>
<evidence type="ECO:0000313" key="8">
    <source>
        <dbReference type="Proteomes" id="UP000290283"/>
    </source>
</evidence>
<dbReference type="EC" id="3.5.1.2" evidence="3 6"/>
<evidence type="ECO:0000313" key="7">
    <source>
        <dbReference type="EMBL" id="RXR20362.1"/>
    </source>
</evidence>
<proteinExistence type="inferred from homology"/>
<comment type="caution">
    <text evidence="7">The sequence shown here is derived from an EMBL/GenBank/DDBJ whole genome shotgun (WGS) entry which is preliminary data.</text>
</comment>
<feature type="binding site" evidence="6">
    <location>
        <position position="257"/>
    </location>
    <ligand>
        <name>substrate</name>
    </ligand>
</feature>